<keyword evidence="7" id="KW-1185">Reference proteome</keyword>
<dbReference type="NCBIfam" id="NF033543">
    <property type="entry name" value="transpos_IS256"/>
    <property type="match status" value="1"/>
</dbReference>
<dbReference type="PANTHER" id="PTHR33217">
    <property type="entry name" value="TRANSPOSASE FOR INSERTION SEQUENCE ELEMENT IS1081"/>
    <property type="match status" value="1"/>
</dbReference>
<dbReference type="GO" id="GO:0004803">
    <property type="term" value="F:transposase activity"/>
    <property type="evidence" value="ECO:0007669"/>
    <property type="project" value="InterPro"/>
</dbReference>
<keyword evidence="3" id="KW-0815">Transposition</keyword>
<evidence type="ECO:0000256" key="2">
    <source>
        <dbReference type="ARBA" id="ARBA00010961"/>
    </source>
</evidence>
<comment type="caution">
    <text evidence="6">The sequence shown here is derived from an EMBL/GenBank/DDBJ whole genome shotgun (WGS) entry which is preliminary data.</text>
</comment>
<organism evidence="6 7">
    <name type="scientific">Nonomuraea diastatica</name>
    <dbReference type="NCBI Taxonomy" id="1848329"/>
    <lineage>
        <taxon>Bacteria</taxon>
        <taxon>Bacillati</taxon>
        <taxon>Actinomycetota</taxon>
        <taxon>Actinomycetes</taxon>
        <taxon>Streptosporangiales</taxon>
        <taxon>Streptosporangiaceae</taxon>
        <taxon>Nonomuraea</taxon>
    </lineage>
</organism>
<evidence type="ECO:0000313" key="6">
    <source>
        <dbReference type="EMBL" id="TDD00374.1"/>
    </source>
</evidence>
<protein>
    <submittedName>
        <fullName evidence="6">IS256 family transposase</fullName>
    </submittedName>
</protein>
<evidence type="ECO:0000256" key="4">
    <source>
        <dbReference type="ARBA" id="ARBA00023125"/>
    </source>
</evidence>
<dbReference type="GO" id="GO:0003677">
    <property type="term" value="F:DNA binding"/>
    <property type="evidence" value="ECO:0007669"/>
    <property type="project" value="UniProtKB-KW"/>
</dbReference>
<name>A0A4R4VED7_9ACTN</name>
<evidence type="ECO:0000256" key="1">
    <source>
        <dbReference type="ARBA" id="ARBA00002190"/>
    </source>
</evidence>
<evidence type="ECO:0000313" key="7">
    <source>
        <dbReference type="Proteomes" id="UP000294543"/>
    </source>
</evidence>
<dbReference type="Pfam" id="PF00872">
    <property type="entry name" value="Transposase_mut"/>
    <property type="match status" value="1"/>
</dbReference>
<evidence type="ECO:0000256" key="3">
    <source>
        <dbReference type="ARBA" id="ARBA00022578"/>
    </source>
</evidence>
<keyword evidence="4" id="KW-0238">DNA-binding</keyword>
<evidence type="ECO:0000256" key="5">
    <source>
        <dbReference type="ARBA" id="ARBA00023172"/>
    </source>
</evidence>
<dbReference type="Proteomes" id="UP000294543">
    <property type="component" value="Unassembled WGS sequence"/>
</dbReference>
<dbReference type="AlphaFoldDB" id="A0A4R4VED7"/>
<comment type="similarity">
    <text evidence="2">Belongs to the transposase mutator family.</text>
</comment>
<dbReference type="InterPro" id="IPR001207">
    <property type="entry name" value="Transposase_mutator"/>
</dbReference>
<dbReference type="OrthoDB" id="9793302at2"/>
<dbReference type="GO" id="GO:0006313">
    <property type="term" value="P:DNA transposition"/>
    <property type="evidence" value="ECO:0007669"/>
    <property type="project" value="InterPro"/>
</dbReference>
<gene>
    <name evidence="6" type="ORF">E1294_51900</name>
</gene>
<reference evidence="6 7" key="1">
    <citation type="submission" date="2019-03" db="EMBL/GenBank/DDBJ databases">
        <title>Draft genome sequences of novel Actinobacteria.</title>
        <authorList>
            <person name="Sahin N."/>
            <person name="Ay H."/>
            <person name="Saygin H."/>
        </authorList>
    </citation>
    <scope>NUCLEOTIDE SEQUENCE [LARGE SCALE GENOMIC DNA]</scope>
    <source>
        <strain evidence="6 7">KC712</strain>
    </source>
</reference>
<keyword evidence="5" id="KW-0233">DNA recombination</keyword>
<accession>A0A4R4VED7</accession>
<dbReference type="EMBL" id="SMKP01000407">
    <property type="protein sequence ID" value="TDD00374.1"/>
    <property type="molecule type" value="Genomic_DNA"/>
</dbReference>
<dbReference type="RefSeq" id="WP_132520734.1">
    <property type="nucleotide sequence ID" value="NZ_SMKP01000407.1"/>
</dbReference>
<dbReference type="PANTHER" id="PTHR33217:SF9">
    <property type="entry name" value="MUTATOR FAMILY TRANSPOSASE"/>
    <property type="match status" value="1"/>
</dbReference>
<sequence length="451" mass="49282">MARTLPPVQAIRAEIDALFTEGRDLVEVIEDVARLGARLIIQTAVEAEVDAFLGRARYQRAATTSADGSDEESTVRPGYRNGHCPTTVKTTSGPITIARPKLRGTTEKFASRLFGAGVTRTHALETLVIASFVRGLSVRDVEGTLADALSPEAALSKSTVSTICQAIVAEYDTWCRRDLSNVELDYLFLDASHFTMHDGSRAEPVLAAWGITTAGKPVFVGLAAAGSESTDAWHDFLTDLTARGLRPPLLIISDGAPGLISAAEQVFSPSLRQRCLVHRARNVLAKVSAGDPAGVKAAYWQIFDLSELGEDVKPGQHLVDWVQRRIDAFADTWGSRYPAAVKCLLTDRQSLTPYLRFPIEHHKRVRHSNFIERTFGETRRRVKVIGRFPGETSCVSLVWAVLDRASRGWRGFTMTGTGLRILQDLRRALLHPPAQLHPTDDSALAPATQAA</sequence>
<comment type="function">
    <text evidence="1">Required for the transposition of the insertion element.</text>
</comment>
<proteinExistence type="inferred from homology"/>